<dbReference type="CDD" id="cd06261">
    <property type="entry name" value="TM_PBP2"/>
    <property type="match status" value="2"/>
</dbReference>
<feature type="transmembrane region" description="Helical" evidence="7">
    <location>
        <begin position="482"/>
        <end position="503"/>
    </location>
</feature>
<keyword evidence="3" id="KW-1003">Cell membrane</keyword>
<dbReference type="InterPro" id="IPR035906">
    <property type="entry name" value="MetI-like_sf"/>
</dbReference>
<keyword evidence="4 7" id="KW-0812">Transmembrane</keyword>
<dbReference type="Proteomes" id="UP000268844">
    <property type="component" value="Unassembled WGS sequence"/>
</dbReference>
<gene>
    <name evidence="9" type="primary">ycjP_2</name>
    <name evidence="9" type="ORF">DEVEQU_02167</name>
</gene>
<proteinExistence type="inferred from homology"/>
<accession>A0A3S4CDY0</accession>
<dbReference type="Gene3D" id="1.10.3720.10">
    <property type="entry name" value="MetI-like"/>
    <property type="match status" value="2"/>
</dbReference>
<evidence type="ECO:0000256" key="6">
    <source>
        <dbReference type="ARBA" id="ARBA00023136"/>
    </source>
</evidence>
<feature type="transmembrane region" description="Helical" evidence="7">
    <location>
        <begin position="178"/>
        <end position="201"/>
    </location>
</feature>
<comment type="subcellular location">
    <subcellularLocation>
        <location evidence="1 7">Cell membrane</location>
        <topology evidence="1 7">Multi-pass membrane protein</topology>
    </subcellularLocation>
</comment>
<dbReference type="EMBL" id="UZWD01000026">
    <property type="protein sequence ID" value="VDS05026.1"/>
    <property type="molecule type" value="Genomic_DNA"/>
</dbReference>
<evidence type="ECO:0000313" key="10">
    <source>
        <dbReference type="Proteomes" id="UP000268844"/>
    </source>
</evidence>
<feature type="transmembrane region" description="Helical" evidence="7">
    <location>
        <begin position="618"/>
        <end position="638"/>
    </location>
</feature>
<evidence type="ECO:0000256" key="5">
    <source>
        <dbReference type="ARBA" id="ARBA00022989"/>
    </source>
</evidence>
<organism evidence="9 10">
    <name type="scientific">Devosia equisanguinis</name>
    <dbReference type="NCBI Taxonomy" id="2490941"/>
    <lineage>
        <taxon>Bacteria</taxon>
        <taxon>Pseudomonadati</taxon>
        <taxon>Pseudomonadota</taxon>
        <taxon>Alphaproteobacteria</taxon>
        <taxon>Hyphomicrobiales</taxon>
        <taxon>Devosiaceae</taxon>
        <taxon>Devosia</taxon>
    </lineage>
</organism>
<feature type="transmembrane region" description="Helical" evidence="7">
    <location>
        <begin position="515"/>
        <end position="538"/>
    </location>
</feature>
<dbReference type="PANTHER" id="PTHR32243:SF18">
    <property type="entry name" value="INNER MEMBRANE ABC TRANSPORTER PERMEASE PROTEIN YCJP"/>
    <property type="match status" value="1"/>
</dbReference>
<reference evidence="9 10" key="1">
    <citation type="submission" date="2018-12" db="EMBL/GenBank/DDBJ databases">
        <authorList>
            <person name="Criscuolo A."/>
        </authorList>
    </citation>
    <scope>NUCLEOTIDE SEQUENCE [LARGE SCALE GENOMIC DNA]</scope>
    <source>
        <strain evidence="9">ACIP1116281</strain>
    </source>
</reference>
<feature type="transmembrane region" description="Helical" evidence="7">
    <location>
        <begin position="559"/>
        <end position="581"/>
    </location>
</feature>
<feature type="domain" description="ABC transmembrane type-1" evidence="8">
    <location>
        <begin position="91"/>
        <end position="309"/>
    </location>
</feature>
<feature type="transmembrane region" description="Helical" evidence="7">
    <location>
        <begin position="386"/>
        <end position="407"/>
    </location>
</feature>
<dbReference type="PANTHER" id="PTHR32243">
    <property type="entry name" value="MALTOSE TRANSPORT SYSTEM PERMEASE-RELATED"/>
    <property type="match status" value="1"/>
</dbReference>
<keyword evidence="10" id="KW-1185">Reference proteome</keyword>
<dbReference type="InterPro" id="IPR000515">
    <property type="entry name" value="MetI-like"/>
</dbReference>
<feature type="transmembrane region" description="Helical" evidence="7">
    <location>
        <begin position="287"/>
        <end position="306"/>
    </location>
</feature>
<comment type="similarity">
    <text evidence="7">Belongs to the binding-protein-dependent transport system permease family.</text>
</comment>
<feature type="domain" description="ABC transmembrane type-1" evidence="8">
    <location>
        <begin position="447"/>
        <end position="638"/>
    </location>
</feature>
<evidence type="ECO:0000259" key="8">
    <source>
        <dbReference type="PROSITE" id="PS50928"/>
    </source>
</evidence>
<evidence type="ECO:0000256" key="4">
    <source>
        <dbReference type="ARBA" id="ARBA00022692"/>
    </source>
</evidence>
<dbReference type="RefSeq" id="WP_164550352.1">
    <property type="nucleotide sequence ID" value="NZ_JBHTMH010000001.1"/>
</dbReference>
<dbReference type="Pfam" id="PF00528">
    <property type="entry name" value="BPD_transp_1"/>
    <property type="match status" value="2"/>
</dbReference>
<feature type="transmembrane region" description="Helical" evidence="7">
    <location>
        <begin position="233"/>
        <end position="250"/>
    </location>
</feature>
<dbReference type="PROSITE" id="PS50928">
    <property type="entry name" value="ABC_TM1"/>
    <property type="match status" value="2"/>
</dbReference>
<keyword evidence="5 7" id="KW-1133">Transmembrane helix</keyword>
<dbReference type="GO" id="GO:0005886">
    <property type="term" value="C:plasma membrane"/>
    <property type="evidence" value="ECO:0007669"/>
    <property type="project" value="UniProtKB-SubCell"/>
</dbReference>
<keyword evidence="2 7" id="KW-0813">Transport</keyword>
<evidence type="ECO:0000313" key="9">
    <source>
        <dbReference type="EMBL" id="VDS05026.1"/>
    </source>
</evidence>
<feature type="transmembrane region" description="Helical" evidence="7">
    <location>
        <begin position="446"/>
        <end position="470"/>
    </location>
</feature>
<sequence>MDDRMSLPMASARRQPSFKKRLENLFGTDWKVGYLFVLPMVLIMALLIFWPFVSAIFISTTSLNYLTGETVNVGMRNYERLWTSSDFLQAMQNTIQFTFWSLTLKFVIGMTVALILNSRLPFRSLLSGIMLLPWIVPEIVTALAWKSIYDPLFGGLNPILQGVGIIDRPLGWLSDPNMAMASVISVNVWKGIPFFVLLLLAGLKAVDKEQIEAAQVDGANAVQRFRNVTLPSLRYVIVVTLLLSFISTFNQFGLPFLMTGGGPSGATKLYSILAYEKALGSLQYGPGIAIAFSVAPLMAILIWLLARFMRQDDKRDGASERGPGFADRLLSGATWLVNVIIDIIFLPIQLIFAGLEWIVRRVRVATGRPATQPILRHAARSNAGPFARFLVLVPFLAFVIFPFYWIVTTSLKSTPQISERRSIFWPDPPTLDQYTSLLNDTPFLTWLMNSAFVAAVSTLVSVALASLAAYALSRLRFRSAGLLTTLLLITYLLPGTLLFIPLYQTLTNLGVINSHTALIITYPTFLLPFATWVLMGYFRSIPVELEEAARIDGASRLYIFWRITLPLAAPAILSVTLFAFTNAWNEFLFAFVFITSESLRTLPIGLQSLVVGDILPWGKLMAASLLTAVPVAILYVYAQRFLSEGLTVGAVKG</sequence>
<feature type="transmembrane region" description="Helical" evidence="7">
    <location>
        <begin position="97"/>
        <end position="116"/>
    </location>
</feature>
<dbReference type="GO" id="GO:0055085">
    <property type="term" value="P:transmembrane transport"/>
    <property type="evidence" value="ECO:0007669"/>
    <property type="project" value="InterPro"/>
</dbReference>
<dbReference type="InterPro" id="IPR050901">
    <property type="entry name" value="BP-dep_ABC_trans_perm"/>
</dbReference>
<evidence type="ECO:0000256" key="3">
    <source>
        <dbReference type="ARBA" id="ARBA00022475"/>
    </source>
</evidence>
<name>A0A3S4CDY0_9HYPH</name>
<feature type="transmembrane region" description="Helical" evidence="7">
    <location>
        <begin position="32"/>
        <end position="58"/>
    </location>
</feature>
<evidence type="ECO:0000256" key="2">
    <source>
        <dbReference type="ARBA" id="ARBA00022448"/>
    </source>
</evidence>
<protein>
    <submittedName>
        <fullName evidence="9">Inner membrane ABC transporter permease protein YcjP</fullName>
    </submittedName>
</protein>
<keyword evidence="6 7" id="KW-0472">Membrane</keyword>
<evidence type="ECO:0000256" key="1">
    <source>
        <dbReference type="ARBA" id="ARBA00004651"/>
    </source>
</evidence>
<evidence type="ECO:0000256" key="7">
    <source>
        <dbReference type="RuleBase" id="RU363032"/>
    </source>
</evidence>
<dbReference type="SUPFAM" id="SSF161098">
    <property type="entry name" value="MetI-like"/>
    <property type="match status" value="2"/>
</dbReference>
<feature type="transmembrane region" description="Helical" evidence="7">
    <location>
        <begin position="128"/>
        <end position="148"/>
    </location>
</feature>
<dbReference type="AlphaFoldDB" id="A0A3S4CDY0"/>